<dbReference type="GeneID" id="136805991"/>
<protein>
    <submittedName>
        <fullName evidence="1">Uncharacterized protein</fullName>
    </submittedName>
</protein>
<accession>A0A7M5WR44</accession>
<proteinExistence type="predicted"/>
<evidence type="ECO:0000313" key="2">
    <source>
        <dbReference type="Proteomes" id="UP000594262"/>
    </source>
</evidence>
<dbReference type="RefSeq" id="XP_066918675.1">
    <property type="nucleotide sequence ID" value="XM_067062574.1"/>
</dbReference>
<dbReference type="AlphaFoldDB" id="A0A7M5WR44"/>
<dbReference type="EnsemblMetazoa" id="CLYHEMT004466.2">
    <property type="protein sequence ID" value="CLYHEMP004466.2"/>
    <property type="gene ID" value="CLYHEMG004466"/>
</dbReference>
<organism evidence="1 2">
    <name type="scientific">Clytia hemisphaerica</name>
    <dbReference type="NCBI Taxonomy" id="252671"/>
    <lineage>
        <taxon>Eukaryota</taxon>
        <taxon>Metazoa</taxon>
        <taxon>Cnidaria</taxon>
        <taxon>Hydrozoa</taxon>
        <taxon>Hydroidolina</taxon>
        <taxon>Leptothecata</taxon>
        <taxon>Obeliida</taxon>
        <taxon>Clytiidae</taxon>
        <taxon>Clytia</taxon>
    </lineage>
</organism>
<evidence type="ECO:0000313" key="1">
    <source>
        <dbReference type="EnsemblMetazoa" id="CLYHEMP004466.2"/>
    </source>
</evidence>
<keyword evidence="2" id="KW-1185">Reference proteome</keyword>
<name>A0A7M5WR44_9CNID</name>
<reference evidence="1" key="1">
    <citation type="submission" date="2021-01" db="UniProtKB">
        <authorList>
            <consortium name="EnsemblMetazoa"/>
        </authorList>
    </citation>
    <scope>IDENTIFICATION</scope>
</reference>
<dbReference type="Proteomes" id="UP000594262">
    <property type="component" value="Unplaced"/>
</dbReference>
<sequence length="158" mass="18186">MDSETIQALQNEAISQSILLSKCLEAASLDMLYQKIISDSITDLQSQTPPLILCERKLLTLSSHVGCTDGILYAMPLIAEINGERHLYIRCFESGVYKGYFDQTEMFGELMDQYEITKKFVIRIYTEWDVLAVYHTERNKHKKGTKHSTTFKKAHNTR</sequence>